<evidence type="ECO:0000313" key="7">
    <source>
        <dbReference type="Proteomes" id="UP001501337"/>
    </source>
</evidence>
<evidence type="ECO:0000256" key="1">
    <source>
        <dbReference type="ARBA" id="ARBA00023015"/>
    </source>
</evidence>
<dbReference type="PANTHER" id="PTHR44688:SF16">
    <property type="entry name" value="DNA-BINDING TRANSCRIPTIONAL ACTIVATOR DEVR_DOSR"/>
    <property type="match status" value="1"/>
</dbReference>
<dbReference type="InterPro" id="IPR011990">
    <property type="entry name" value="TPR-like_helical_dom_sf"/>
</dbReference>
<keyword evidence="7" id="KW-1185">Reference proteome</keyword>
<keyword evidence="1" id="KW-0805">Transcription regulation</keyword>
<dbReference type="SMART" id="SM00421">
    <property type="entry name" value="HTH_LUXR"/>
    <property type="match status" value="1"/>
</dbReference>
<dbReference type="Gene3D" id="1.25.40.10">
    <property type="entry name" value="Tetratricopeptide repeat domain"/>
    <property type="match status" value="1"/>
</dbReference>
<keyword evidence="3" id="KW-0804">Transcription</keyword>
<dbReference type="PROSITE" id="PS00622">
    <property type="entry name" value="HTH_LUXR_1"/>
    <property type="match status" value="1"/>
</dbReference>
<dbReference type="InterPro" id="IPR036388">
    <property type="entry name" value="WH-like_DNA-bd_sf"/>
</dbReference>
<dbReference type="PRINTS" id="PR00038">
    <property type="entry name" value="HTHLUXR"/>
</dbReference>
<keyword evidence="2" id="KW-0238">DNA-binding</keyword>
<comment type="caution">
    <text evidence="6">The sequence shown here is derived from an EMBL/GenBank/DDBJ whole genome shotgun (WGS) entry which is preliminary data.</text>
</comment>
<evidence type="ECO:0000259" key="5">
    <source>
        <dbReference type="PROSITE" id="PS50043"/>
    </source>
</evidence>
<proteinExistence type="predicted"/>
<accession>A0ABP7PEL8</accession>
<protein>
    <submittedName>
        <fullName evidence="6">LuxR C-terminal-related transcriptional regulator</fullName>
    </submittedName>
</protein>
<dbReference type="PROSITE" id="PS50043">
    <property type="entry name" value="HTH_LUXR_2"/>
    <property type="match status" value="1"/>
</dbReference>
<feature type="domain" description="HTH luxR-type" evidence="5">
    <location>
        <begin position="890"/>
        <end position="955"/>
    </location>
</feature>
<evidence type="ECO:0000256" key="3">
    <source>
        <dbReference type="ARBA" id="ARBA00023163"/>
    </source>
</evidence>
<dbReference type="CDD" id="cd06170">
    <property type="entry name" value="LuxR_C_like"/>
    <property type="match status" value="1"/>
</dbReference>
<dbReference type="PANTHER" id="PTHR44688">
    <property type="entry name" value="DNA-BINDING TRANSCRIPTIONAL ACTIVATOR DEVR_DOSR"/>
    <property type="match status" value="1"/>
</dbReference>
<feature type="region of interest" description="Disordered" evidence="4">
    <location>
        <begin position="863"/>
        <end position="887"/>
    </location>
</feature>
<dbReference type="SUPFAM" id="SSF46894">
    <property type="entry name" value="C-terminal effector domain of the bipartite response regulators"/>
    <property type="match status" value="1"/>
</dbReference>
<dbReference type="InterPro" id="IPR000792">
    <property type="entry name" value="Tscrpt_reg_LuxR_C"/>
</dbReference>
<dbReference type="InterPro" id="IPR059106">
    <property type="entry name" value="WHD_MalT"/>
</dbReference>
<organism evidence="6 7">
    <name type="scientific">Allohahella marinimesophila</name>
    <dbReference type="NCBI Taxonomy" id="1054972"/>
    <lineage>
        <taxon>Bacteria</taxon>
        <taxon>Pseudomonadati</taxon>
        <taxon>Pseudomonadota</taxon>
        <taxon>Gammaproteobacteria</taxon>
        <taxon>Oceanospirillales</taxon>
        <taxon>Hahellaceae</taxon>
        <taxon>Allohahella</taxon>
    </lineage>
</organism>
<dbReference type="Gene3D" id="3.40.50.300">
    <property type="entry name" value="P-loop containing nucleotide triphosphate hydrolases"/>
    <property type="match status" value="1"/>
</dbReference>
<dbReference type="Gene3D" id="1.10.10.10">
    <property type="entry name" value="Winged helix-like DNA-binding domain superfamily/Winged helix DNA-binding domain"/>
    <property type="match status" value="1"/>
</dbReference>
<dbReference type="EMBL" id="BAABBO010000010">
    <property type="protein sequence ID" value="GAA3964321.1"/>
    <property type="molecule type" value="Genomic_DNA"/>
</dbReference>
<evidence type="ECO:0000313" key="6">
    <source>
        <dbReference type="EMBL" id="GAA3964321.1"/>
    </source>
</evidence>
<dbReference type="Pfam" id="PF25873">
    <property type="entry name" value="WHD_MalT"/>
    <property type="match status" value="1"/>
</dbReference>
<dbReference type="Pfam" id="PF00196">
    <property type="entry name" value="GerE"/>
    <property type="match status" value="1"/>
</dbReference>
<evidence type="ECO:0000256" key="2">
    <source>
        <dbReference type="ARBA" id="ARBA00023125"/>
    </source>
</evidence>
<gene>
    <name evidence="6" type="ORF">GCM10022278_22600</name>
</gene>
<reference evidence="7" key="1">
    <citation type="journal article" date="2019" name="Int. J. Syst. Evol. Microbiol.">
        <title>The Global Catalogue of Microorganisms (GCM) 10K type strain sequencing project: providing services to taxonomists for standard genome sequencing and annotation.</title>
        <authorList>
            <consortium name="The Broad Institute Genomics Platform"/>
            <consortium name="The Broad Institute Genome Sequencing Center for Infectious Disease"/>
            <person name="Wu L."/>
            <person name="Ma J."/>
        </authorList>
    </citation>
    <scope>NUCLEOTIDE SEQUENCE [LARGE SCALE GENOMIC DNA]</scope>
    <source>
        <strain evidence="7">JCM 17555</strain>
    </source>
</reference>
<dbReference type="InterPro" id="IPR016032">
    <property type="entry name" value="Sig_transdc_resp-reg_C-effctor"/>
</dbReference>
<dbReference type="InterPro" id="IPR027417">
    <property type="entry name" value="P-loop_NTPase"/>
</dbReference>
<dbReference type="RefSeq" id="WP_344806385.1">
    <property type="nucleotide sequence ID" value="NZ_BAABBO010000010.1"/>
</dbReference>
<name>A0ABP7PEL8_9GAMM</name>
<dbReference type="Proteomes" id="UP001501337">
    <property type="component" value="Unassembled WGS sequence"/>
</dbReference>
<dbReference type="SUPFAM" id="SSF52540">
    <property type="entry name" value="P-loop containing nucleoside triphosphate hydrolases"/>
    <property type="match status" value="1"/>
</dbReference>
<evidence type="ECO:0000256" key="4">
    <source>
        <dbReference type="SAM" id="MobiDB-lite"/>
    </source>
</evidence>
<sequence length="959" mass="107576">MFILPTKLLPPQLPARLVSRPRLTALFAQQALPRFTGFFAPAGYGKTTLVQQILAEHLDTDSKAQLAWYAVDATDNFFSGFWNYIWATTFGRETKLDDSIPGEAAFEAPSPQWLDESQPEQIAAAYIQAVHSLLNKRQAAQQGGQIFLVLDDLHLVQRPAILRSIAYLIDFAPPGLHVLATSRSEPDMPLARWKIKQYATLIHAADLVFTSEEIGYWFGDSFEPDELANATGGWAAALRLIDSGEARMRSRTGSQPDRKALPSTLNQDEVDVYVAQEVLVELPEDLLQFVLDVAHFQQFTLDLCDLVRDEDNTRECLNELLRRRLFIIELDEQAQWYRFHDLFRNGALYLLRNEYPARYENLLQKTVAALIDSDCFLEAVQYLFLRERWAQAADELERVGNHILRQGYHQLVLSWLQDLPMEIEATRPRLTLMRAWCLFFDNRFAAVTDILDQMAIAFPALFDADQTATGEDSQLRPELHLLAAYVDRFSGDYAQARHKTTAALKELQHIDVPMKSLAYFGLANDSYIASDLDNAAVELRKATLEAKVEQRYSTFLSSIGLLVWIYSIRGAGEDALALRKSAVEWITSFHRNERDPNVVSCWLNSGLVLTHLAAGNILQAKAALSPMLEFVADAEAQQQIFTWYVQARLHLVERKYREATALLHQACRVLESASEDTQALAPPLTALLNKVHLFRMRYEHAESASMGSALMDLPDKQWSENNAHILTQVETRLAYAEWQLLRCEYDGEAHSEQALEAATALITLVTPTELHYHQTAAHLLMALTAKRAGRDPLLVRDHVVAAIRLATRFKLVSCALLFADQVRQLLSELSDSVTSGLDRAFINQWIQHLGSWLEQAPSALADSASTAPTEARQTTPVSAPELQSSSAAEDMGASSLLSQREIEVLELINKGLPNKLIANDLNLAPATIKAHIRNIYGKLGAGRRTEALAIARSRGLLKS</sequence>